<sequence length="125" mass="14415">MSEERNPAIQAAKDPAHSDDLLMPKVIYVLYILGPFFWLTGVVGVVMAYVYKDGAPEWMQSHYRFQIDTFWKGLAFLLPGVLLTFVLIGYLVLLFWVVWLLVRAVKGLKALSERRPVERPARWGF</sequence>
<keyword evidence="1" id="KW-1133">Transmembrane helix</keyword>
<name>A0A1I4RXH0_ECTMO</name>
<feature type="transmembrane region" description="Helical" evidence="1">
    <location>
        <begin position="71"/>
        <end position="102"/>
    </location>
</feature>
<evidence type="ECO:0000313" key="2">
    <source>
        <dbReference type="EMBL" id="SFM56704.1"/>
    </source>
</evidence>
<accession>A0A1I4RXH0</accession>
<dbReference type="STRING" id="195064.SAMN05421721_11046"/>
<dbReference type="AlphaFoldDB" id="A0A1I4RXH0"/>
<dbReference type="Proteomes" id="UP000199556">
    <property type="component" value="Unassembled WGS sequence"/>
</dbReference>
<proteinExistence type="predicted"/>
<gene>
    <name evidence="2" type="ORF">SAMN05421721_11046</name>
</gene>
<keyword evidence="1" id="KW-0812">Transmembrane</keyword>
<evidence type="ECO:0000313" key="3">
    <source>
        <dbReference type="Proteomes" id="UP000199556"/>
    </source>
</evidence>
<feature type="transmembrane region" description="Helical" evidence="1">
    <location>
        <begin position="28"/>
        <end position="51"/>
    </location>
</feature>
<keyword evidence="3" id="KW-1185">Reference proteome</keyword>
<dbReference type="EMBL" id="FOUO01000010">
    <property type="protein sequence ID" value="SFM56704.1"/>
    <property type="molecule type" value="Genomic_DNA"/>
</dbReference>
<reference evidence="2 3" key="1">
    <citation type="submission" date="2016-10" db="EMBL/GenBank/DDBJ databases">
        <authorList>
            <person name="de Groot N.N."/>
        </authorList>
    </citation>
    <scope>NUCLEOTIDE SEQUENCE [LARGE SCALE GENOMIC DNA]</scope>
    <source>
        <strain evidence="2 3">DSM 4180</strain>
    </source>
</reference>
<evidence type="ECO:0000256" key="1">
    <source>
        <dbReference type="SAM" id="Phobius"/>
    </source>
</evidence>
<organism evidence="2 3">
    <name type="scientific">Ectothiorhodospira mobilis</name>
    <dbReference type="NCBI Taxonomy" id="195064"/>
    <lineage>
        <taxon>Bacteria</taxon>
        <taxon>Pseudomonadati</taxon>
        <taxon>Pseudomonadota</taxon>
        <taxon>Gammaproteobacteria</taxon>
        <taxon>Chromatiales</taxon>
        <taxon>Ectothiorhodospiraceae</taxon>
        <taxon>Ectothiorhodospira</taxon>
    </lineage>
</organism>
<keyword evidence="1" id="KW-0472">Membrane</keyword>
<protein>
    <submittedName>
        <fullName evidence="2">Uncharacterized membrane protein</fullName>
    </submittedName>
</protein>
<dbReference type="RefSeq" id="WP_244887914.1">
    <property type="nucleotide sequence ID" value="NZ_FOUO01000010.1"/>
</dbReference>